<feature type="compositionally biased region" description="Polar residues" evidence="1">
    <location>
        <begin position="69"/>
        <end position="86"/>
    </location>
</feature>
<proteinExistence type="predicted"/>
<feature type="region of interest" description="Disordered" evidence="1">
    <location>
        <begin position="1"/>
        <end position="138"/>
    </location>
</feature>
<dbReference type="EMBL" id="AOPY01001212">
    <property type="protein sequence ID" value="EPJ42549.1"/>
    <property type="molecule type" value="Genomic_DNA"/>
</dbReference>
<reference evidence="2 3" key="1">
    <citation type="submission" date="2013-02" db="EMBL/GenBank/DDBJ databases">
        <title>Draft Genome Sequence of Streptomyces afghaniensis, Which Produces Compounds of the Julimycin B-Complex.</title>
        <authorList>
            <person name="Gruening B.A."/>
            <person name="Praeg A."/>
            <person name="Erxleben A."/>
            <person name="Guenther S."/>
            <person name="Fiedler H.-P."/>
            <person name="Goodfellow M."/>
            <person name="Mueller M."/>
        </authorList>
    </citation>
    <scope>NUCLEOTIDE SEQUENCE [LARGE SCALE GENOMIC DNA]</scope>
    <source>
        <strain evidence="2 3">772</strain>
    </source>
</reference>
<keyword evidence="3" id="KW-1185">Reference proteome</keyword>
<feature type="compositionally biased region" description="Pro residues" evidence="1">
    <location>
        <begin position="1"/>
        <end position="10"/>
    </location>
</feature>
<dbReference type="AlphaFoldDB" id="S4NVJ3"/>
<dbReference type="PATRIC" id="fig|1283301.3.peg.380"/>
<accession>S4NVJ3</accession>
<name>S4NVJ3_9ACTN</name>
<feature type="compositionally biased region" description="Basic residues" evidence="1">
    <location>
        <begin position="111"/>
        <end position="138"/>
    </location>
</feature>
<organism evidence="2 3">
    <name type="scientific">Streptomyces afghaniensis 772</name>
    <dbReference type="NCBI Taxonomy" id="1283301"/>
    <lineage>
        <taxon>Bacteria</taxon>
        <taxon>Bacillati</taxon>
        <taxon>Actinomycetota</taxon>
        <taxon>Actinomycetes</taxon>
        <taxon>Kitasatosporales</taxon>
        <taxon>Streptomycetaceae</taxon>
        <taxon>Streptomyces</taxon>
    </lineage>
</organism>
<evidence type="ECO:0000313" key="3">
    <source>
        <dbReference type="Proteomes" id="UP000015001"/>
    </source>
</evidence>
<gene>
    <name evidence="2" type="ORF">STAFG_0395</name>
</gene>
<protein>
    <submittedName>
        <fullName evidence="2">Uncharacterized protein</fullName>
    </submittedName>
</protein>
<evidence type="ECO:0000313" key="2">
    <source>
        <dbReference type="EMBL" id="EPJ42549.1"/>
    </source>
</evidence>
<evidence type="ECO:0000256" key="1">
    <source>
        <dbReference type="SAM" id="MobiDB-lite"/>
    </source>
</evidence>
<dbReference type="Proteomes" id="UP000015001">
    <property type="component" value="Unassembled WGS sequence"/>
</dbReference>
<comment type="caution">
    <text evidence="2">The sequence shown here is derived from an EMBL/GenBank/DDBJ whole genome shotgun (WGS) entry which is preliminary data.</text>
</comment>
<dbReference type="HOGENOM" id="CLU_1854002_0_0_11"/>
<sequence length="138" mass="15340">MGPGALPPEMPAEQDSEATRFLGTGPLPPASNPDAEATQYIAPVPGGGQQPPAGFENLFRSEPGAESPASATQQLPRFEQPQSHPQPSYAPPGGGRSRRPVRPRGPYRLARAGHRGRRHRHRRPRRRRRRAARRRRRR</sequence>